<dbReference type="EMBL" id="JASMWN010000002">
    <property type="protein sequence ID" value="MDU9003156.1"/>
    <property type="molecule type" value="Genomic_DNA"/>
</dbReference>
<evidence type="ECO:0000313" key="3">
    <source>
        <dbReference type="Proteomes" id="UP001255416"/>
    </source>
</evidence>
<gene>
    <name evidence="2" type="ORF">QO231_04740</name>
</gene>
<protein>
    <submittedName>
        <fullName evidence="2">Uncharacterized protein</fullName>
    </submittedName>
</protein>
<feature type="transmembrane region" description="Helical" evidence="1">
    <location>
        <begin position="12"/>
        <end position="35"/>
    </location>
</feature>
<keyword evidence="1" id="KW-0472">Membrane</keyword>
<keyword evidence="1" id="KW-0812">Transmembrane</keyword>
<reference evidence="3" key="1">
    <citation type="submission" date="2023-05" db="EMBL/GenBank/DDBJ databases">
        <title>Sedimentitalea sp. nov. JM2-8.</title>
        <authorList>
            <person name="Huang J."/>
        </authorList>
    </citation>
    <scope>NUCLEOTIDE SEQUENCE [LARGE SCALE GENOMIC DNA]</scope>
    <source>
        <strain evidence="3">KHS03</strain>
    </source>
</reference>
<evidence type="ECO:0000313" key="2">
    <source>
        <dbReference type="EMBL" id="MDU9003156.1"/>
    </source>
</evidence>
<keyword evidence="3" id="KW-1185">Reference proteome</keyword>
<dbReference type="Proteomes" id="UP001255416">
    <property type="component" value="Unassembled WGS sequence"/>
</dbReference>
<proteinExistence type="predicted"/>
<keyword evidence="1" id="KW-1133">Transmembrane helix</keyword>
<evidence type="ECO:0000256" key="1">
    <source>
        <dbReference type="SAM" id="Phobius"/>
    </source>
</evidence>
<name>A0ABU3VAG1_9RHOB</name>
<comment type="caution">
    <text evidence="2">The sequence shown here is derived from an EMBL/GenBank/DDBJ whole genome shotgun (WGS) entry which is preliminary data.</text>
</comment>
<accession>A0ABU3VAG1</accession>
<sequence>MATLLFDGSLALAAVNYSLTGSFTALIASLIFVIASGARRHQGDRALVKQIY</sequence>
<organism evidence="2 3">
    <name type="scientific">Sedimentitalea todarodis</name>
    <dbReference type="NCBI Taxonomy" id="1631240"/>
    <lineage>
        <taxon>Bacteria</taxon>
        <taxon>Pseudomonadati</taxon>
        <taxon>Pseudomonadota</taxon>
        <taxon>Alphaproteobacteria</taxon>
        <taxon>Rhodobacterales</taxon>
        <taxon>Paracoccaceae</taxon>
        <taxon>Sedimentitalea</taxon>
    </lineage>
</organism>
<dbReference type="RefSeq" id="WP_316773801.1">
    <property type="nucleotide sequence ID" value="NZ_JASMWN010000002.1"/>
</dbReference>